<dbReference type="InterPro" id="IPR027417">
    <property type="entry name" value="P-loop_NTPase"/>
</dbReference>
<gene>
    <name evidence="2" type="ORF">DW672_10630</name>
</gene>
<organism evidence="2 3">
    <name type="scientific">[Ruminococcus] lactaris</name>
    <dbReference type="NCBI Taxonomy" id="46228"/>
    <lineage>
        <taxon>Bacteria</taxon>
        <taxon>Bacillati</taxon>
        <taxon>Bacillota</taxon>
        <taxon>Clostridia</taxon>
        <taxon>Lachnospirales</taxon>
        <taxon>Lachnospiraceae</taxon>
        <taxon>Mediterraneibacter</taxon>
    </lineage>
</organism>
<keyword evidence="2" id="KW-0067">ATP-binding</keyword>
<evidence type="ECO:0000259" key="1">
    <source>
        <dbReference type="PROSITE" id="PS50893"/>
    </source>
</evidence>
<comment type="caution">
    <text evidence="2">The sequence shown here is derived from an EMBL/GenBank/DDBJ whole genome shotgun (WGS) entry which is preliminary data.</text>
</comment>
<dbReference type="InterPro" id="IPR003439">
    <property type="entry name" value="ABC_transporter-like_ATP-bd"/>
</dbReference>
<dbReference type="PROSITE" id="PS50893">
    <property type="entry name" value="ABC_TRANSPORTER_2"/>
    <property type="match status" value="1"/>
</dbReference>
<dbReference type="PROSITE" id="PS00211">
    <property type="entry name" value="ABC_TRANSPORTER_1"/>
    <property type="match status" value="1"/>
</dbReference>
<dbReference type="Proteomes" id="UP000284902">
    <property type="component" value="Unassembled WGS sequence"/>
</dbReference>
<protein>
    <submittedName>
        <fullName evidence="2">ATP-binding cassette domain-containing protein</fullName>
    </submittedName>
</protein>
<dbReference type="Pfam" id="PF00005">
    <property type="entry name" value="ABC_tran"/>
    <property type="match status" value="1"/>
</dbReference>
<name>A0A414P298_9FIRM</name>
<evidence type="ECO:0000313" key="2">
    <source>
        <dbReference type="EMBL" id="RHF58451.1"/>
    </source>
</evidence>
<dbReference type="AlphaFoldDB" id="A0A414P298"/>
<dbReference type="PANTHER" id="PTHR24220:SF86">
    <property type="entry name" value="ABC TRANSPORTER ABCH.1"/>
    <property type="match status" value="1"/>
</dbReference>
<keyword evidence="2" id="KW-0547">Nucleotide-binding</keyword>
<feature type="domain" description="ABC transporter" evidence="1">
    <location>
        <begin position="6"/>
        <end position="169"/>
    </location>
</feature>
<sequence>MKEYIVETKSLKKYYQMGENTVKALDGVDFRVKAREFVAIIGKSGSGKSTLLHMLGGLDEPTDGSVLIDGKILSGLKKEQLAILRRRKIGFIFQNYNLVPDLNVYENVVLPVELDGRKVDEEYVSEILELLGLSKKKDAFPGNLSGGQQQRVAIARAVAAKPVIILADVN</sequence>
<evidence type="ECO:0000313" key="3">
    <source>
        <dbReference type="Proteomes" id="UP000284902"/>
    </source>
</evidence>
<dbReference type="GO" id="GO:0022857">
    <property type="term" value="F:transmembrane transporter activity"/>
    <property type="evidence" value="ECO:0007669"/>
    <property type="project" value="TreeGrafter"/>
</dbReference>
<dbReference type="SUPFAM" id="SSF52540">
    <property type="entry name" value="P-loop containing nucleoside triphosphate hydrolases"/>
    <property type="match status" value="1"/>
</dbReference>
<dbReference type="InterPro" id="IPR017871">
    <property type="entry name" value="ABC_transporter-like_CS"/>
</dbReference>
<dbReference type="InterPro" id="IPR015854">
    <property type="entry name" value="ABC_transpr_LolD-like"/>
</dbReference>
<proteinExistence type="predicted"/>
<accession>A0A414P298</accession>
<dbReference type="Gene3D" id="3.40.50.300">
    <property type="entry name" value="P-loop containing nucleotide triphosphate hydrolases"/>
    <property type="match status" value="1"/>
</dbReference>
<dbReference type="EMBL" id="QRHG01000031">
    <property type="protein sequence ID" value="RHF58451.1"/>
    <property type="molecule type" value="Genomic_DNA"/>
</dbReference>
<dbReference type="GO" id="GO:0016887">
    <property type="term" value="F:ATP hydrolysis activity"/>
    <property type="evidence" value="ECO:0007669"/>
    <property type="project" value="InterPro"/>
</dbReference>
<dbReference type="GO" id="GO:0005524">
    <property type="term" value="F:ATP binding"/>
    <property type="evidence" value="ECO:0007669"/>
    <property type="project" value="UniProtKB-KW"/>
</dbReference>
<dbReference type="GO" id="GO:0005886">
    <property type="term" value="C:plasma membrane"/>
    <property type="evidence" value="ECO:0007669"/>
    <property type="project" value="TreeGrafter"/>
</dbReference>
<reference evidence="2 3" key="1">
    <citation type="submission" date="2018-08" db="EMBL/GenBank/DDBJ databases">
        <title>A genome reference for cultivated species of the human gut microbiota.</title>
        <authorList>
            <person name="Zou Y."/>
            <person name="Xue W."/>
            <person name="Luo G."/>
        </authorList>
    </citation>
    <scope>NUCLEOTIDE SEQUENCE [LARGE SCALE GENOMIC DNA]</scope>
    <source>
        <strain evidence="2 3">AM25-1LB</strain>
    </source>
</reference>
<dbReference type="PANTHER" id="PTHR24220">
    <property type="entry name" value="IMPORT ATP-BINDING PROTEIN"/>
    <property type="match status" value="1"/>
</dbReference>